<evidence type="ECO:0000313" key="2">
    <source>
        <dbReference type="EMBL" id="SIR37784.1"/>
    </source>
</evidence>
<gene>
    <name evidence="2" type="ORF">SAMN05421578_11271</name>
</gene>
<name>A0ABY1K7P9_9BACL</name>
<feature type="transmembrane region" description="Helical" evidence="1">
    <location>
        <begin position="52"/>
        <end position="70"/>
    </location>
</feature>
<keyword evidence="3" id="KW-1185">Reference proteome</keyword>
<evidence type="ECO:0000313" key="3">
    <source>
        <dbReference type="Proteomes" id="UP000186666"/>
    </source>
</evidence>
<dbReference type="Proteomes" id="UP000186666">
    <property type="component" value="Unassembled WGS sequence"/>
</dbReference>
<feature type="transmembrane region" description="Helical" evidence="1">
    <location>
        <begin position="82"/>
        <end position="103"/>
    </location>
</feature>
<organism evidence="2 3">
    <name type="scientific">Paenibacillus macquariensis</name>
    <dbReference type="NCBI Taxonomy" id="948756"/>
    <lineage>
        <taxon>Bacteria</taxon>
        <taxon>Bacillati</taxon>
        <taxon>Bacillota</taxon>
        <taxon>Bacilli</taxon>
        <taxon>Bacillales</taxon>
        <taxon>Paenibacillaceae</taxon>
        <taxon>Paenibacillus</taxon>
    </lineage>
</organism>
<dbReference type="EMBL" id="FTNK01000012">
    <property type="protein sequence ID" value="SIR37784.1"/>
    <property type="molecule type" value="Genomic_DNA"/>
</dbReference>
<keyword evidence="1" id="KW-1133">Transmembrane helix</keyword>
<dbReference type="RefSeq" id="WP_068586499.1">
    <property type="nucleotide sequence ID" value="NZ_FTNK01000012.1"/>
</dbReference>
<evidence type="ECO:0000256" key="1">
    <source>
        <dbReference type="SAM" id="Phobius"/>
    </source>
</evidence>
<comment type="caution">
    <text evidence="2">The sequence shown here is derived from an EMBL/GenBank/DDBJ whole genome shotgun (WGS) entry which is preliminary data.</text>
</comment>
<reference evidence="2 3" key="1">
    <citation type="submission" date="2017-01" db="EMBL/GenBank/DDBJ databases">
        <authorList>
            <person name="Varghese N."/>
            <person name="Submissions S."/>
        </authorList>
    </citation>
    <scope>NUCLEOTIDE SEQUENCE [LARGE SCALE GENOMIC DNA]</scope>
    <source>
        <strain evidence="2 3">ATCC 23464</strain>
    </source>
</reference>
<protein>
    <submittedName>
        <fullName evidence="2">Uncharacterized protein</fullName>
    </submittedName>
</protein>
<keyword evidence="1" id="KW-0812">Transmembrane</keyword>
<proteinExistence type="predicted"/>
<keyword evidence="1" id="KW-0472">Membrane</keyword>
<sequence>MSIKKPLGYGSLSLGLICLGILINLKFANELIVSNYLFNLIGLDIYSNVSDGFHYPFLAAIPFWAAAVWVSNKYYNDFGATLSNRLGEFLFTVSVIATILYFVPPMLWKFFKWILIVLNI</sequence>
<accession>A0ABY1K7P9</accession>